<gene>
    <name evidence="1" type="ORF">AVDCRST_MAG56-2930</name>
</gene>
<protein>
    <recommendedName>
        <fullName evidence="2">HNH domain-containing protein</fullName>
    </recommendedName>
</protein>
<dbReference type="EMBL" id="CADCTQ010000250">
    <property type="protein sequence ID" value="CAA9268793.1"/>
    <property type="molecule type" value="Genomic_DNA"/>
</dbReference>
<accession>A0A6J4J2N9</accession>
<name>A0A6J4J2N9_9SPHI</name>
<evidence type="ECO:0000313" key="1">
    <source>
        <dbReference type="EMBL" id="CAA9268793.1"/>
    </source>
</evidence>
<sequence>MCEQSEANDVEHIYPKSFFPEYAFDWNNYLLACKPCNPAYKLDTFFVLDAQDDAVKLERGVQPPHQTFAFINPRTENPNDWMILNTLTFRFDLLPDLSKRDINKATKTLDVLQLNIRDTLLAARKSVARYYYQRMQLLVDILVSTTKNQVFQLLTPYDELLDHQKSLNELKEELKTSFKKDITTYQHPSVWHAIKVVASRTSPKWKTIFDQLPEALNW</sequence>
<evidence type="ECO:0008006" key="2">
    <source>
        <dbReference type="Google" id="ProtNLM"/>
    </source>
</evidence>
<organism evidence="1">
    <name type="scientific">uncultured Cytophagales bacterium</name>
    <dbReference type="NCBI Taxonomy" id="158755"/>
    <lineage>
        <taxon>Bacteria</taxon>
        <taxon>Pseudomonadati</taxon>
        <taxon>Bacteroidota</taxon>
        <taxon>Sphingobacteriia</taxon>
        <taxon>Sphingobacteriales</taxon>
        <taxon>environmental samples</taxon>
    </lineage>
</organism>
<dbReference type="AlphaFoldDB" id="A0A6J4J2N9"/>
<proteinExistence type="predicted"/>
<reference evidence="1" key="1">
    <citation type="submission" date="2020-02" db="EMBL/GenBank/DDBJ databases">
        <authorList>
            <person name="Meier V. D."/>
        </authorList>
    </citation>
    <scope>NUCLEOTIDE SEQUENCE</scope>
    <source>
        <strain evidence="1">AVDCRST_MAG56</strain>
    </source>
</reference>